<dbReference type="EMBL" id="JBHTJA010000013">
    <property type="protein sequence ID" value="MFD0900680.1"/>
    <property type="molecule type" value="Genomic_DNA"/>
</dbReference>
<comment type="caution">
    <text evidence="2">The sequence shown here is derived from an EMBL/GenBank/DDBJ whole genome shotgun (WGS) entry which is preliminary data.</text>
</comment>
<feature type="region of interest" description="Disordered" evidence="1">
    <location>
        <begin position="113"/>
        <end position="149"/>
    </location>
</feature>
<protein>
    <recommendedName>
        <fullName evidence="4">DivIVA domain-containing protein</fullName>
    </recommendedName>
</protein>
<evidence type="ECO:0000313" key="2">
    <source>
        <dbReference type="EMBL" id="MFD0900680.1"/>
    </source>
</evidence>
<sequence length="149" mass="15943">MIVLVVLGLAAVAVLGAVVVLAMGRGGELAATHPDHPQLTLGADGWPITQADVAYLRLPRTLWGYQPDLTDEAVRRFARVLADRDAEIDALRRENAALRLRGGESVGALYGLRESTGPTALPSDEVPPDAGEPRDDRTADRAEEEGERP</sequence>
<evidence type="ECO:0000256" key="1">
    <source>
        <dbReference type="SAM" id="MobiDB-lite"/>
    </source>
</evidence>
<dbReference type="Proteomes" id="UP001596972">
    <property type="component" value="Unassembled WGS sequence"/>
</dbReference>
<evidence type="ECO:0000313" key="3">
    <source>
        <dbReference type="Proteomes" id="UP001596972"/>
    </source>
</evidence>
<evidence type="ECO:0008006" key="4">
    <source>
        <dbReference type="Google" id="ProtNLM"/>
    </source>
</evidence>
<gene>
    <name evidence="2" type="ORF">ACFQ11_09790</name>
</gene>
<keyword evidence="3" id="KW-1185">Reference proteome</keyword>
<dbReference type="RefSeq" id="WP_378297680.1">
    <property type="nucleotide sequence ID" value="NZ_JBHTJA010000013.1"/>
</dbReference>
<feature type="compositionally biased region" description="Basic and acidic residues" evidence="1">
    <location>
        <begin position="131"/>
        <end position="149"/>
    </location>
</feature>
<proteinExistence type="predicted"/>
<accession>A0ABW3ELT6</accession>
<reference evidence="3" key="1">
    <citation type="journal article" date="2019" name="Int. J. Syst. Evol. Microbiol.">
        <title>The Global Catalogue of Microorganisms (GCM) 10K type strain sequencing project: providing services to taxonomists for standard genome sequencing and annotation.</title>
        <authorList>
            <consortium name="The Broad Institute Genomics Platform"/>
            <consortium name="The Broad Institute Genome Sequencing Center for Infectious Disease"/>
            <person name="Wu L."/>
            <person name="Ma J."/>
        </authorList>
    </citation>
    <scope>NUCLEOTIDE SEQUENCE [LARGE SCALE GENOMIC DNA]</scope>
    <source>
        <strain evidence="3">JCM 31202</strain>
    </source>
</reference>
<name>A0ABW3ELT6_9ACTN</name>
<organism evidence="2 3">
    <name type="scientific">Actinomadura sediminis</name>
    <dbReference type="NCBI Taxonomy" id="1038904"/>
    <lineage>
        <taxon>Bacteria</taxon>
        <taxon>Bacillati</taxon>
        <taxon>Actinomycetota</taxon>
        <taxon>Actinomycetes</taxon>
        <taxon>Streptosporangiales</taxon>
        <taxon>Thermomonosporaceae</taxon>
        <taxon>Actinomadura</taxon>
    </lineage>
</organism>